<evidence type="ECO:0000256" key="1">
    <source>
        <dbReference type="SAM" id="MobiDB-lite"/>
    </source>
</evidence>
<dbReference type="OrthoDB" id="62952at2759"/>
<comment type="caution">
    <text evidence="2">The sequence shown here is derived from an EMBL/GenBank/DDBJ whole genome shotgun (WGS) entry which is preliminary data.</text>
</comment>
<feature type="region of interest" description="Disordered" evidence="1">
    <location>
        <begin position="478"/>
        <end position="515"/>
    </location>
</feature>
<feature type="region of interest" description="Disordered" evidence="1">
    <location>
        <begin position="181"/>
        <end position="214"/>
    </location>
</feature>
<keyword evidence="3" id="KW-1185">Reference proteome</keyword>
<dbReference type="AlphaFoldDB" id="A0A139IJV4"/>
<feature type="compositionally biased region" description="Acidic residues" evidence="1">
    <location>
        <begin position="529"/>
        <end position="538"/>
    </location>
</feature>
<dbReference type="Proteomes" id="UP000073492">
    <property type="component" value="Unassembled WGS sequence"/>
</dbReference>
<evidence type="ECO:0000313" key="3">
    <source>
        <dbReference type="Proteomes" id="UP000073492"/>
    </source>
</evidence>
<dbReference type="InterPro" id="IPR038883">
    <property type="entry name" value="AN11006-like"/>
</dbReference>
<dbReference type="EMBL" id="LFZO01000068">
    <property type="protein sequence ID" value="KXT15033.1"/>
    <property type="molecule type" value="Genomic_DNA"/>
</dbReference>
<protein>
    <submittedName>
        <fullName evidence="2">Uncharacterized protein</fullName>
    </submittedName>
</protein>
<reference evidence="2 3" key="1">
    <citation type="submission" date="2015-07" db="EMBL/GenBank/DDBJ databases">
        <title>Comparative genomics of the Sigatoka disease complex on banana suggests a link between parallel evolutionary changes in Pseudocercospora fijiensis and Pseudocercospora eumusae and increased virulence on the banana host.</title>
        <authorList>
            <person name="Chang T.-C."/>
            <person name="Salvucci A."/>
            <person name="Crous P.W."/>
            <person name="Stergiopoulos I."/>
        </authorList>
    </citation>
    <scope>NUCLEOTIDE SEQUENCE [LARGE SCALE GENOMIC DNA]</scope>
    <source>
        <strain evidence="2 3">CBS 116634</strain>
    </source>
</reference>
<name>A0A139IJV4_9PEZI</name>
<feature type="region of interest" description="Disordered" evidence="1">
    <location>
        <begin position="527"/>
        <end position="576"/>
    </location>
</feature>
<accession>A0A139IJV4</accession>
<proteinExistence type="predicted"/>
<evidence type="ECO:0000313" key="2">
    <source>
        <dbReference type="EMBL" id="KXT15033.1"/>
    </source>
</evidence>
<feature type="compositionally biased region" description="Acidic residues" evidence="1">
    <location>
        <begin position="554"/>
        <end position="564"/>
    </location>
</feature>
<feature type="compositionally biased region" description="Gly residues" evidence="1">
    <location>
        <begin position="197"/>
        <end position="214"/>
    </location>
</feature>
<feature type="compositionally biased region" description="Acidic residues" evidence="1">
    <location>
        <begin position="482"/>
        <end position="510"/>
    </location>
</feature>
<sequence length="810" mass="88202">MDHGHYHGFGRGFTYRVIYPSMLDAQVPEGGQQAVDNIGTQVVALEDMHEAVRRPIALDDIARRRDGEGDDAELGQVGLVFGPEILPPLDGSHLLAGHPEHVVGEGALLDAEQGQHGQQRRGLGGMVGAVLEEEGLEGARLGLLVAVEDGGAAVGGPFLRVGQVGDEHQRRVDQRVRELVSAGHAEGGAEGADEGAEGGVLGDGGGEGGGVDPVGAGTGGHVLLAGRHASNAAGARALLLLELGSRRQRRVEPMRLVGAPERFGQFGAALQVLDHSRLLVRRPFRHAMFARDTRVPLARVLVEVAPHLQPALVASARHDGATRHASAAWRRVESSRSFLVVTSKARVCVVVARVDKAGVDSTVFALAKETGQRHLPTGATSVPHVIRIHQPHPHVSLVHFHIICPPAHTIPPSDHTSARAAGLMMTWQRISTAMPLSEKARQIKLEDEDLEYDPTYIMPLAVVPRLNATAVMRAPRARVVEAESDDEEDLESDLTDTMSSDEDTEGSDGDIDLRNQDYSLCVYDSSELGGEETSEEATEPTYDLNSEASSRDFESDDDDDDFEPGEQTTGASFEDLPPEIRNKIYRLALVEPDPILAVCNPTYHPTRSNKCTLYSAASGIRNHATIRSLGPPMPAFPLQLLRTNKAVSHEASKVFYGSNSLVFWIGKAPFNYMDFFFGPIANDGPSRSTLPYMRNIKLIELADHDSIKEVTKRFKEAAKQARKAGETMALKKMYVRKLQWKKDQIVAELVPMLRALRKCQPDESLESSGVIDLVEFISWDRGASALQIRQANDRNKLIRKTLKVSLQAME</sequence>
<organism evidence="2 3">
    <name type="scientific">Pseudocercospora musae</name>
    <dbReference type="NCBI Taxonomy" id="113226"/>
    <lineage>
        <taxon>Eukaryota</taxon>
        <taxon>Fungi</taxon>
        <taxon>Dikarya</taxon>
        <taxon>Ascomycota</taxon>
        <taxon>Pezizomycotina</taxon>
        <taxon>Dothideomycetes</taxon>
        <taxon>Dothideomycetidae</taxon>
        <taxon>Mycosphaerellales</taxon>
        <taxon>Mycosphaerellaceae</taxon>
        <taxon>Pseudocercospora</taxon>
    </lineage>
</organism>
<gene>
    <name evidence="2" type="ORF">AC579_4884</name>
</gene>
<dbReference type="PANTHER" id="PTHR42085">
    <property type="entry name" value="F-BOX DOMAIN-CONTAINING PROTEIN"/>
    <property type="match status" value="1"/>
</dbReference>
<dbReference type="PANTHER" id="PTHR42085:SF1">
    <property type="entry name" value="F-BOX DOMAIN-CONTAINING PROTEIN"/>
    <property type="match status" value="1"/>
</dbReference>